<comment type="subcellular location">
    <subcellularLocation>
        <location evidence="1">Membrane</location>
        <topology evidence="1">Multi-pass membrane protein</topology>
    </subcellularLocation>
</comment>
<evidence type="ECO:0000259" key="10">
    <source>
        <dbReference type="PROSITE" id="PS50262"/>
    </source>
</evidence>
<feature type="transmembrane region" description="Helical" evidence="9">
    <location>
        <begin position="145"/>
        <end position="163"/>
    </location>
</feature>
<dbReference type="GO" id="GO:0004930">
    <property type="term" value="F:G protein-coupled receptor activity"/>
    <property type="evidence" value="ECO:0007669"/>
    <property type="project" value="UniProtKB-KW"/>
</dbReference>
<evidence type="ECO:0000256" key="4">
    <source>
        <dbReference type="ARBA" id="ARBA00023040"/>
    </source>
</evidence>
<feature type="transmembrane region" description="Helical" evidence="9">
    <location>
        <begin position="781"/>
        <end position="801"/>
    </location>
</feature>
<feature type="region of interest" description="Disordered" evidence="8">
    <location>
        <begin position="319"/>
        <end position="405"/>
    </location>
</feature>
<dbReference type="PANTHER" id="PTHR24243">
    <property type="entry name" value="G-PROTEIN COUPLED RECEPTOR"/>
    <property type="match status" value="1"/>
</dbReference>
<protein>
    <recommendedName>
        <fullName evidence="10">G-protein coupled receptors family 1 profile domain-containing protein</fullName>
    </recommendedName>
</protein>
<evidence type="ECO:0000256" key="3">
    <source>
        <dbReference type="ARBA" id="ARBA00022989"/>
    </source>
</evidence>
<organism evidence="11">
    <name type="scientific">Arion vulgaris</name>
    <dbReference type="NCBI Taxonomy" id="1028688"/>
    <lineage>
        <taxon>Eukaryota</taxon>
        <taxon>Metazoa</taxon>
        <taxon>Spiralia</taxon>
        <taxon>Lophotrochozoa</taxon>
        <taxon>Mollusca</taxon>
        <taxon>Gastropoda</taxon>
        <taxon>Heterobranchia</taxon>
        <taxon>Euthyneura</taxon>
        <taxon>Panpulmonata</taxon>
        <taxon>Eupulmonata</taxon>
        <taxon>Stylommatophora</taxon>
        <taxon>Helicina</taxon>
        <taxon>Arionoidea</taxon>
        <taxon>Arionidae</taxon>
        <taxon>Arion</taxon>
    </lineage>
</organism>
<keyword evidence="5 9" id="KW-0472">Membrane</keyword>
<dbReference type="SUPFAM" id="SSF81321">
    <property type="entry name" value="Family A G protein-coupled receptor-like"/>
    <property type="match status" value="1"/>
</dbReference>
<feature type="region of interest" description="Disordered" evidence="8">
    <location>
        <begin position="457"/>
        <end position="520"/>
    </location>
</feature>
<evidence type="ECO:0000313" key="11">
    <source>
        <dbReference type="EMBL" id="CEK70908.1"/>
    </source>
</evidence>
<feature type="domain" description="G-protein coupled receptors family 1 profile" evidence="10">
    <location>
        <begin position="126"/>
        <end position="298"/>
    </location>
</feature>
<gene>
    <name evidence="11" type="primary">ORF76120</name>
</gene>
<dbReference type="GO" id="GO:0005886">
    <property type="term" value="C:plasma membrane"/>
    <property type="evidence" value="ECO:0007669"/>
    <property type="project" value="TreeGrafter"/>
</dbReference>
<feature type="compositionally biased region" description="Polar residues" evidence="8">
    <location>
        <begin position="323"/>
        <end position="345"/>
    </location>
</feature>
<proteinExistence type="predicted"/>
<evidence type="ECO:0000256" key="6">
    <source>
        <dbReference type="ARBA" id="ARBA00023170"/>
    </source>
</evidence>
<feature type="transmembrane region" description="Helical" evidence="9">
    <location>
        <begin position="821"/>
        <end position="842"/>
    </location>
</feature>
<accession>A0A0B6ZQS0</accession>
<evidence type="ECO:0000256" key="8">
    <source>
        <dbReference type="SAM" id="MobiDB-lite"/>
    </source>
</evidence>
<evidence type="ECO:0000256" key="2">
    <source>
        <dbReference type="ARBA" id="ARBA00022692"/>
    </source>
</evidence>
<name>A0A0B6ZQS0_9EUPU</name>
<feature type="region of interest" description="Disordered" evidence="8">
    <location>
        <begin position="714"/>
        <end position="742"/>
    </location>
</feature>
<keyword evidence="7" id="KW-0807">Transducer</keyword>
<dbReference type="EMBL" id="HACG01024043">
    <property type="protein sequence ID" value="CEK70908.1"/>
    <property type="molecule type" value="Transcribed_RNA"/>
</dbReference>
<dbReference type="PANTHER" id="PTHR24243:SF224">
    <property type="entry name" value="G-PROTEIN COUPLED RECEPTOR 19-RELATED"/>
    <property type="match status" value="1"/>
</dbReference>
<feature type="compositionally biased region" description="Basic and acidic residues" evidence="8">
    <location>
        <begin position="387"/>
        <end position="398"/>
    </location>
</feature>
<dbReference type="Pfam" id="PF00001">
    <property type="entry name" value="7tm_1"/>
    <property type="match status" value="1"/>
</dbReference>
<dbReference type="CDD" id="cd00637">
    <property type="entry name" value="7tm_classA_rhodopsin-like"/>
    <property type="match status" value="1"/>
</dbReference>
<sequence>MDTNTTQMDTTVQSSDVWSTYTETTSERLRVTTSYDISTDTKSTLSNVTDISTIPTTIGFTGSTTLLSLDNTTYYDNYTYSNSTPALNISDEEKYSYLTFLQDQTTMAMVPAMTFLIILATVGLIGNTLVLFVYSRKFKQTSTRIFIMAIAGFDIVTNVVAIPGEIYDMFHIWDFNQPMVCKIRLFVNAFTTMVAAMVLVAVAAVRYRKICKPFRTQVSVKLSKIISVILALASLVFSVPYAIINGRQTKDTPRKGIQGYECTIDDAYVNTIWPLVNSAFFIFLFVACCVPLVVMYILIGITAWKHSRVHGTFVYSKGKKGQVTDSSNSNEASTKTTGDSSVKFTKTQKTRSFVRMKSEPSSRLPSAGSQKVGDKKTYCSDNDNGENENRKENSRNRDDDCEDEEEDVIEYLHDSTVVDTSKSVTSTRTVRSATGEKVNINLLMVRELTVKLRAVKKEAESRAVESEGDNGNNSWNEDSDEKLLTSKNKLSEDSSYKSKQIDNSEMNNVNKENKGFFNKKKHRNKSADYNLCAEIKQESSSNYCTRISKSLDDISNLASKRNPGKETDKFKAAENEDIYFRKETKSLVDREEGIHTDESESSKDEPLSEFAKAMQWVDLTYCLREEQKENENGKNEINGEEIDTNSLSKKGSFAIGRKISRDNSFLQRHRKLKDALTDTLTRARRSRKDREAAEAEGKDNNMNWALENINSESENTCNNEENDQACEEQDTKDSRIAPSNENKILKTGKVKEDVNSNESGIKIQIDTRQTKRRGIERTTCMLILISAVYILGFLPFLGIMFTKAASPGIFDSVSFSSLAAYNVFLRSFFLNSAANPIIYSLCDINFRRECFNLIKC</sequence>
<evidence type="ECO:0000256" key="7">
    <source>
        <dbReference type="ARBA" id="ARBA00023224"/>
    </source>
</evidence>
<dbReference type="PROSITE" id="PS50262">
    <property type="entry name" value="G_PROTEIN_RECEP_F1_2"/>
    <property type="match status" value="1"/>
</dbReference>
<feature type="transmembrane region" description="Helical" evidence="9">
    <location>
        <begin position="225"/>
        <end position="244"/>
    </location>
</feature>
<feature type="transmembrane region" description="Helical" evidence="9">
    <location>
        <begin position="183"/>
        <end position="205"/>
    </location>
</feature>
<dbReference type="AlphaFoldDB" id="A0A0B6ZQS0"/>
<evidence type="ECO:0000256" key="1">
    <source>
        <dbReference type="ARBA" id="ARBA00004141"/>
    </source>
</evidence>
<keyword evidence="3 9" id="KW-1133">Transmembrane helix</keyword>
<evidence type="ECO:0000256" key="5">
    <source>
        <dbReference type="ARBA" id="ARBA00023136"/>
    </source>
</evidence>
<evidence type="ECO:0000256" key="9">
    <source>
        <dbReference type="SAM" id="Phobius"/>
    </source>
</evidence>
<feature type="transmembrane region" description="Helical" evidence="9">
    <location>
        <begin position="279"/>
        <end position="299"/>
    </location>
</feature>
<dbReference type="PRINTS" id="PR00237">
    <property type="entry name" value="GPCRRHODOPSN"/>
</dbReference>
<keyword evidence="4" id="KW-0297">G-protein coupled receptor</keyword>
<reference evidence="11" key="1">
    <citation type="submission" date="2014-12" db="EMBL/GenBank/DDBJ databases">
        <title>Insight into the proteome of Arion vulgaris.</title>
        <authorList>
            <person name="Aradska J."/>
            <person name="Bulat T."/>
            <person name="Smidak R."/>
            <person name="Sarate P."/>
            <person name="Gangsoo J."/>
            <person name="Sialana F."/>
            <person name="Bilban M."/>
            <person name="Lubec G."/>
        </authorList>
    </citation>
    <scope>NUCLEOTIDE SEQUENCE</scope>
    <source>
        <tissue evidence="11">Skin</tissue>
    </source>
</reference>
<feature type="compositionally biased region" description="Polar residues" evidence="8">
    <location>
        <begin position="359"/>
        <end position="369"/>
    </location>
</feature>
<feature type="compositionally biased region" description="Basic and acidic residues" evidence="8">
    <location>
        <begin position="481"/>
        <end position="502"/>
    </location>
</feature>
<feature type="transmembrane region" description="Helical" evidence="9">
    <location>
        <begin position="108"/>
        <end position="133"/>
    </location>
</feature>
<keyword evidence="2 9" id="KW-0812">Transmembrane</keyword>
<dbReference type="Gene3D" id="1.20.1070.10">
    <property type="entry name" value="Rhodopsin 7-helix transmembrane proteins"/>
    <property type="match status" value="2"/>
</dbReference>
<dbReference type="InterPro" id="IPR000276">
    <property type="entry name" value="GPCR_Rhodpsn"/>
</dbReference>
<keyword evidence="6" id="KW-0675">Receptor</keyword>
<dbReference type="InterPro" id="IPR017452">
    <property type="entry name" value="GPCR_Rhodpsn_7TM"/>
</dbReference>